<keyword evidence="2" id="KW-1185">Reference proteome</keyword>
<sequence>MPRSAREADGVRQRFCHRFLGPPCRRPRWSPRPSPPA</sequence>
<evidence type="ECO:0000313" key="2">
    <source>
        <dbReference type="Proteomes" id="UP000014629"/>
    </source>
</evidence>
<accession>S3ZEV4</accession>
<dbReference type="PATRIC" id="fig|1286094.4.peg.4697"/>
<dbReference type="AlphaFoldDB" id="S3ZEV4"/>
<organism evidence="1 2">
    <name type="scientific">Streptomyces aurantiacus JA 4570</name>
    <dbReference type="NCBI Taxonomy" id="1286094"/>
    <lineage>
        <taxon>Bacteria</taxon>
        <taxon>Bacillati</taxon>
        <taxon>Actinomycetota</taxon>
        <taxon>Actinomycetes</taxon>
        <taxon>Kitasatosporales</taxon>
        <taxon>Streptomycetaceae</taxon>
        <taxon>Streptomyces</taxon>
        <taxon>Streptomyces aurantiacus group</taxon>
    </lineage>
</organism>
<comment type="caution">
    <text evidence="1">The sequence shown here is derived from an EMBL/GenBank/DDBJ whole genome shotgun (WGS) entry which is preliminary data.</text>
</comment>
<name>S3ZEV4_9ACTN</name>
<dbReference type="Proteomes" id="UP000014629">
    <property type="component" value="Unassembled WGS sequence"/>
</dbReference>
<gene>
    <name evidence="1" type="ORF">STRAU_4751</name>
</gene>
<dbReference type="EMBL" id="AOPZ01000248">
    <property type="protein sequence ID" value="EPH42181.1"/>
    <property type="molecule type" value="Genomic_DNA"/>
</dbReference>
<reference evidence="1 2" key="1">
    <citation type="submission" date="2013-02" db="EMBL/GenBank/DDBJ databases">
        <title>Draft Genome Sequence of Streptomyces aurantiacus, Which Produces Setomimycin.</title>
        <authorList>
            <person name="Gruening B.A."/>
            <person name="Praeg A."/>
            <person name="Erxleben A."/>
            <person name="Guenther S."/>
            <person name="Mueller M."/>
        </authorList>
    </citation>
    <scope>NUCLEOTIDE SEQUENCE [LARGE SCALE GENOMIC DNA]</scope>
    <source>
        <strain evidence="1 2">JA 4570</strain>
    </source>
</reference>
<proteinExistence type="predicted"/>
<protein>
    <submittedName>
        <fullName evidence="1">Uncharacterized protein</fullName>
    </submittedName>
</protein>
<evidence type="ECO:0000313" key="1">
    <source>
        <dbReference type="EMBL" id="EPH42181.1"/>
    </source>
</evidence>